<proteinExistence type="predicted"/>
<feature type="non-terminal residue" evidence="1">
    <location>
        <position position="1"/>
    </location>
</feature>
<sequence length="91" mass="10337">RGPAFEYEPPSQIDFDNSTGAVAVMHGQKVNQCRTSGGRPRMDRLFVKSFPGVQHLRPDGSMVFAPFTPIQYRRKSTMQYTDASQLMWLGR</sequence>
<reference evidence="1 2" key="1">
    <citation type="submission" date="2021-06" db="EMBL/GenBank/DDBJ databases">
        <title>Caerostris extrusa draft genome.</title>
        <authorList>
            <person name="Kono N."/>
            <person name="Arakawa K."/>
        </authorList>
    </citation>
    <scope>NUCLEOTIDE SEQUENCE [LARGE SCALE GENOMIC DNA]</scope>
</reference>
<organism evidence="1 2">
    <name type="scientific">Caerostris extrusa</name>
    <name type="common">Bark spider</name>
    <name type="synonym">Caerostris bankana</name>
    <dbReference type="NCBI Taxonomy" id="172846"/>
    <lineage>
        <taxon>Eukaryota</taxon>
        <taxon>Metazoa</taxon>
        <taxon>Ecdysozoa</taxon>
        <taxon>Arthropoda</taxon>
        <taxon>Chelicerata</taxon>
        <taxon>Arachnida</taxon>
        <taxon>Araneae</taxon>
        <taxon>Araneomorphae</taxon>
        <taxon>Entelegynae</taxon>
        <taxon>Araneoidea</taxon>
        <taxon>Araneidae</taxon>
        <taxon>Caerostris</taxon>
    </lineage>
</organism>
<name>A0AAV4WPI3_CAEEX</name>
<accession>A0AAV4WPI3</accession>
<dbReference type="Proteomes" id="UP001054945">
    <property type="component" value="Unassembled WGS sequence"/>
</dbReference>
<protein>
    <submittedName>
        <fullName evidence="1">Uncharacterized protein</fullName>
    </submittedName>
</protein>
<dbReference type="EMBL" id="BPLR01016436">
    <property type="protein sequence ID" value="GIY83851.1"/>
    <property type="molecule type" value="Genomic_DNA"/>
</dbReference>
<keyword evidence="2" id="KW-1185">Reference proteome</keyword>
<gene>
    <name evidence="1" type="ORF">CEXT_811411</name>
</gene>
<dbReference type="AlphaFoldDB" id="A0AAV4WPI3"/>
<evidence type="ECO:0000313" key="1">
    <source>
        <dbReference type="EMBL" id="GIY83851.1"/>
    </source>
</evidence>
<comment type="caution">
    <text evidence="1">The sequence shown here is derived from an EMBL/GenBank/DDBJ whole genome shotgun (WGS) entry which is preliminary data.</text>
</comment>
<evidence type="ECO:0000313" key="2">
    <source>
        <dbReference type="Proteomes" id="UP001054945"/>
    </source>
</evidence>